<keyword evidence="3" id="KW-0378">Hydrolase</keyword>
<comment type="caution">
    <text evidence="5">The sequence shown here is derived from an EMBL/GenBank/DDBJ whole genome shotgun (WGS) entry which is preliminary data.</text>
</comment>
<dbReference type="InterPro" id="IPR006311">
    <property type="entry name" value="TAT_signal"/>
</dbReference>
<dbReference type="GO" id="GO:0016042">
    <property type="term" value="P:lipid catabolic process"/>
    <property type="evidence" value="ECO:0007669"/>
    <property type="project" value="InterPro"/>
</dbReference>
<evidence type="ECO:0000256" key="2">
    <source>
        <dbReference type="ARBA" id="ARBA00012018"/>
    </source>
</evidence>
<evidence type="ECO:0000256" key="1">
    <source>
        <dbReference type="ARBA" id="ARBA00009717"/>
    </source>
</evidence>
<dbReference type="SUPFAM" id="SSF53649">
    <property type="entry name" value="Alkaline phosphatase-like"/>
    <property type="match status" value="1"/>
</dbReference>
<dbReference type="GO" id="GO:0034480">
    <property type="term" value="F:phosphatidylcholine phospholipase C activity"/>
    <property type="evidence" value="ECO:0007669"/>
    <property type="project" value="UniProtKB-EC"/>
</dbReference>
<protein>
    <recommendedName>
        <fullName evidence="2">phospholipase C</fullName>
        <ecNumber evidence="2">3.1.4.3</ecNumber>
    </recommendedName>
</protein>
<dbReference type="Gene3D" id="3.40.720.10">
    <property type="entry name" value="Alkaline Phosphatase, subunit A"/>
    <property type="match status" value="2"/>
</dbReference>
<dbReference type="PANTHER" id="PTHR31956:SF1">
    <property type="entry name" value="NON-SPECIFIC PHOSPHOLIPASE C1"/>
    <property type="match status" value="1"/>
</dbReference>
<dbReference type="PANTHER" id="PTHR31956">
    <property type="entry name" value="NON-SPECIFIC PHOSPHOLIPASE C4-RELATED"/>
    <property type="match status" value="1"/>
</dbReference>
<dbReference type="Proteomes" id="UP000468388">
    <property type="component" value="Unassembled WGS sequence"/>
</dbReference>
<dbReference type="Pfam" id="PF05506">
    <property type="entry name" value="PLipase_C_C"/>
    <property type="match status" value="1"/>
</dbReference>
<evidence type="ECO:0000259" key="4">
    <source>
        <dbReference type="Pfam" id="PF05506"/>
    </source>
</evidence>
<dbReference type="EMBL" id="WRXO01000008">
    <property type="protein sequence ID" value="MVT43582.1"/>
    <property type="molecule type" value="Genomic_DNA"/>
</dbReference>
<gene>
    <name evidence="5" type="ORF">GO495_23495</name>
</gene>
<name>A0A6N8JHF3_9BACT</name>
<feature type="domain" description="Bacterial phospholipase C C-terminal" evidence="4">
    <location>
        <begin position="617"/>
        <end position="718"/>
    </location>
</feature>
<accession>A0A6N8JHF3</accession>
<dbReference type="InterPro" id="IPR008475">
    <property type="entry name" value="PLipase_C_C"/>
</dbReference>
<dbReference type="InterPro" id="IPR017767">
    <property type="entry name" value="PC-PLC"/>
</dbReference>
<dbReference type="OrthoDB" id="980947at2"/>
<dbReference type="AlphaFoldDB" id="A0A6N8JHF3"/>
<evidence type="ECO:0000256" key="3">
    <source>
        <dbReference type="ARBA" id="ARBA00022801"/>
    </source>
</evidence>
<dbReference type="InterPro" id="IPR007312">
    <property type="entry name" value="Phosphoesterase"/>
</dbReference>
<organism evidence="5 6">
    <name type="scientific">Chitinophaga oryziterrae</name>
    <dbReference type="NCBI Taxonomy" id="1031224"/>
    <lineage>
        <taxon>Bacteria</taxon>
        <taxon>Pseudomonadati</taxon>
        <taxon>Bacteroidota</taxon>
        <taxon>Chitinophagia</taxon>
        <taxon>Chitinophagales</taxon>
        <taxon>Chitinophagaceae</taxon>
        <taxon>Chitinophaga</taxon>
    </lineage>
</organism>
<keyword evidence="6" id="KW-1185">Reference proteome</keyword>
<dbReference type="RefSeq" id="WP_157302346.1">
    <property type="nucleotide sequence ID" value="NZ_BAAAZB010000021.1"/>
</dbReference>
<dbReference type="InterPro" id="IPR017850">
    <property type="entry name" value="Alkaline_phosphatase_core_sf"/>
</dbReference>
<dbReference type="PROSITE" id="PS51318">
    <property type="entry name" value="TAT"/>
    <property type="match status" value="1"/>
</dbReference>
<sequence length="819" mass="92880">MDNRRDFIKKAALLSSGAGLLGVLPASIQKALAIDPAPGSTFLDAEHIVLLMQENRSFDHCYGTLKGVRGFNDPRAITLPNKNLVWLQSNKEGETYAPFRLDLKDSKATWMSSLPHSWENQVDARNDGKYDKWLDSKRSGNKEYADMPLTMGHYTREDIPFYYSLADAFTVCDQNFCSSLTGTTPNRLYFWTGTLRSGAKADGQPNVRNSEVDYGFPANWTTFPERLEDNGVSWKVYQNEISAGVGFEGDEDAWLANFTDNPLEWFTQYHVSFSIPHYKDVQKRIAQLSEEIKNSPDEEKQKKLTALKEYAAKWRPEKFAQLSQKERNLHEKAFTTNKKDPAYHSITTLNYKDGDKERTMTVPKGDVLHQFREDVRTGQLPTVSWLVAPENFSDHPGAPWYGAWYVSEVMDILTQDPEVWKKTVFILAYDENDGDFDHIPPFVSPHLPGTGLASKRINTAAEYVTREQEMSKPGMEAADVRESPIGLGYRVPLVIASPWSRGGWVNSQVFDHTSVLQFLEEFLGHKTRKKIVETNISQWRRTVCGDLTSVFRPYNGEKITLPKYLDRDPFIESIHKAQFKKVPSGFHKLTAAEIAAINQNPAASPLMPRQEEGISNSCALPYELTVNGRLSGKVFAIEFQVGNTLFKKKAAGAPFNVYAPGKYQSRHNNKMEAVRTWSYAVSAGDELTDKWPLSQFENEEYHLKVYGPNGFFREFKGDKDDPKMEVYCHNEEFTGNLNIEFSSSAMYSIEIKDNGYKSGDHSFVIPGKGSIRLDLSQSFGWYDFTVRAKGYTTFEQRFAGRVETGKAGFTDPLMGRVKL</sequence>
<dbReference type="NCBIfam" id="TIGR03396">
    <property type="entry name" value="PC_PLC"/>
    <property type="match status" value="1"/>
</dbReference>
<reference evidence="5 6" key="1">
    <citation type="submission" date="2019-12" db="EMBL/GenBank/DDBJ databases">
        <title>The draft genomic sequence of strain Chitinophaga oryziterrae JCM 16595.</title>
        <authorList>
            <person name="Zhang X."/>
        </authorList>
    </citation>
    <scope>NUCLEOTIDE SEQUENCE [LARGE SCALE GENOMIC DNA]</scope>
    <source>
        <strain evidence="5 6">JCM 16595</strain>
    </source>
</reference>
<dbReference type="Pfam" id="PF04185">
    <property type="entry name" value="Phosphoesterase"/>
    <property type="match status" value="2"/>
</dbReference>
<comment type="similarity">
    <text evidence="1">Belongs to the bacterial phospholipase C family.</text>
</comment>
<dbReference type="EC" id="3.1.4.3" evidence="2"/>
<evidence type="ECO:0000313" key="6">
    <source>
        <dbReference type="Proteomes" id="UP000468388"/>
    </source>
</evidence>
<proteinExistence type="inferred from homology"/>
<evidence type="ECO:0000313" key="5">
    <source>
        <dbReference type="EMBL" id="MVT43582.1"/>
    </source>
</evidence>